<proteinExistence type="predicted"/>
<dbReference type="InterPro" id="IPR000182">
    <property type="entry name" value="GNAT_dom"/>
</dbReference>
<sequence>MEKQLMIQPCVNDTQKQQVAKIADEIWHEYFPFLLNTEQIDYMVEKFCSFEAMIDLEKHHYYHYFMVHKGEELIGYLALAHEETQLFLSKIYLKKSARGHHYASEMFEYVKDHARKYQYDSIYLTCNKHNTHSLDVYQSWGFVKTDEVVTDIGQGYVMDDYILEYTL</sequence>
<feature type="domain" description="N-acetyltransferase" evidence="1">
    <location>
        <begin position="20"/>
        <end position="167"/>
    </location>
</feature>
<dbReference type="InterPro" id="IPR016181">
    <property type="entry name" value="Acyl_CoA_acyltransferase"/>
</dbReference>
<evidence type="ECO:0000313" key="3">
    <source>
        <dbReference type="Proteomes" id="UP000521313"/>
    </source>
</evidence>
<dbReference type="AlphaFoldDB" id="A0A7W8D1C5"/>
<dbReference type="Proteomes" id="UP000521313">
    <property type="component" value="Unassembled WGS sequence"/>
</dbReference>
<evidence type="ECO:0000313" key="2">
    <source>
        <dbReference type="EMBL" id="MBB5184964.1"/>
    </source>
</evidence>
<dbReference type="Pfam" id="PF00583">
    <property type="entry name" value="Acetyltransf_1"/>
    <property type="match status" value="1"/>
</dbReference>
<dbReference type="SUPFAM" id="SSF55729">
    <property type="entry name" value="Acyl-CoA N-acyltransferases (Nat)"/>
    <property type="match status" value="1"/>
</dbReference>
<dbReference type="RefSeq" id="WP_244957039.1">
    <property type="nucleotide sequence ID" value="NZ_JACHHD010000008.1"/>
</dbReference>
<accession>A0A7W8D1C5</accession>
<dbReference type="GO" id="GO:0016747">
    <property type="term" value="F:acyltransferase activity, transferring groups other than amino-acyl groups"/>
    <property type="evidence" value="ECO:0007669"/>
    <property type="project" value="InterPro"/>
</dbReference>
<protein>
    <submittedName>
        <fullName evidence="2">Putative acetyltransferase</fullName>
    </submittedName>
</protein>
<dbReference type="Gene3D" id="3.40.630.30">
    <property type="match status" value="1"/>
</dbReference>
<dbReference type="CDD" id="cd04301">
    <property type="entry name" value="NAT_SF"/>
    <property type="match status" value="1"/>
</dbReference>
<reference evidence="2 3" key="1">
    <citation type="submission" date="2020-08" db="EMBL/GenBank/DDBJ databases">
        <title>Genomic Encyclopedia of Type Strains, Phase IV (KMG-IV): sequencing the most valuable type-strain genomes for metagenomic binning, comparative biology and taxonomic classification.</title>
        <authorList>
            <person name="Goeker M."/>
        </authorList>
    </citation>
    <scope>NUCLEOTIDE SEQUENCE [LARGE SCALE GENOMIC DNA]</scope>
    <source>
        <strain evidence="2 3">DSM 26963</strain>
    </source>
</reference>
<name>A0A7W8D1C5_9FIRM</name>
<comment type="caution">
    <text evidence="2">The sequence shown here is derived from an EMBL/GenBank/DDBJ whole genome shotgun (WGS) entry which is preliminary data.</text>
</comment>
<evidence type="ECO:0000259" key="1">
    <source>
        <dbReference type="PROSITE" id="PS51186"/>
    </source>
</evidence>
<dbReference type="PROSITE" id="PS51186">
    <property type="entry name" value="GNAT"/>
    <property type="match status" value="1"/>
</dbReference>
<organism evidence="2 3">
    <name type="scientific">Faecalicoccus acidiformans</name>
    <dbReference type="NCBI Taxonomy" id="915173"/>
    <lineage>
        <taxon>Bacteria</taxon>
        <taxon>Bacillati</taxon>
        <taxon>Bacillota</taxon>
        <taxon>Erysipelotrichia</taxon>
        <taxon>Erysipelotrichales</taxon>
        <taxon>Erysipelotrichaceae</taxon>
        <taxon>Faecalicoccus</taxon>
    </lineage>
</organism>
<gene>
    <name evidence="2" type="ORF">HNQ43_001011</name>
</gene>
<dbReference type="EMBL" id="JACHHD010000008">
    <property type="protein sequence ID" value="MBB5184964.1"/>
    <property type="molecule type" value="Genomic_DNA"/>
</dbReference>
<keyword evidence="2" id="KW-0808">Transferase</keyword>